<dbReference type="AlphaFoldDB" id="A0A3B0X4D2"/>
<dbReference type="NCBIfam" id="TIGR00071">
    <property type="entry name" value="hisT_truA"/>
    <property type="match status" value="1"/>
</dbReference>
<evidence type="ECO:0000256" key="1">
    <source>
        <dbReference type="ARBA" id="ARBA00009375"/>
    </source>
</evidence>
<keyword evidence="2" id="KW-0819">tRNA processing</keyword>
<evidence type="ECO:0000259" key="4">
    <source>
        <dbReference type="Pfam" id="PF01416"/>
    </source>
</evidence>
<dbReference type="EC" id="5.4.99.12" evidence="5"/>
<dbReference type="Gene3D" id="3.30.70.660">
    <property type="entry name" value="Pseudouridine synthase I, catalytic domain, C-terminal subdomain"/>
    <property type="match status" value="1"/>
</dbReference>
<dbReference type="FunFam" id="3.30.70.580:FF:000001">
    <property type="entry name" value="tRNA pseudouridine synthase A"/>
    <property type="match status" value="1"/>
</dbReference>
<dbReference type="InterPro" id="IPR001406">
    <property type="entry name" value="PsdUridine_synth_TruA"/>
</dbReference>
<dbReference type="PANTHER" id="PTHR11142:SF0">
    <property type="entry name" value="TRNA PSEUDOURIDINE SYNTHASE-LIKE 1"/>
    <property type="match status" value="1"/>
</dbReference>
<feature type="domain" description="Pseudouridine synthase I TruA alpha/beta" evidence="4">
    <location>
        <begin position="8"/>
        <end position="103"/>
    </location>
</feature>
<dbReference type="SUPFAM" id="SSF55120">
    <property type="entry name" value="Pseudouridine synthase"/>
    <property type="match status" value="1"/>
</dbReference>
<evidence type="ECO:0000256" key="3">
    <source>
        <dbReference type="ARBA" id="ARBA00023235"/>
    </source>
</evidence>
<dbReference type="InterPro" id="IPR020095">
    <property type="entry name" value="PsdUridine_synth_TruA_C"/>
</dbReference>
<sequence length="266" mass="29689">MKIALGIEYDGSQFAGWQMQKHGTRTVQECVEIALSKVANQPIQVICAGRTDTGVHATGQVVHFECDVLRPEKAWVTGVNTQLPNDVASLWAIQVADDFSARFSARARQYRYIISNRASRPAILANKVTWKYGVLNVEAMHQAAQALIGEQDFTSFRSSACQAKHARRNIHWIKVTREADLIYIDIEANAFLHHMVRNIVGSLIMIGQSVEPVSWMADLLRGKDRNQAGPTAPAEGLYMVKVSYPDETGVNYKTNLPVFQKITHIP</sequence>
<dbReference type="PIRSF" id="PIRSF001430">
    <property type="entry name" value="tRNA_psdUrid_synth"/>
    <property type="match status" value="1"/>
</dbReference>
<dbReference type="InterPro" id="IPR020097">
    <property type="entry name" value="PsdUridine_synth_TruA_a/b_dom"/>
</dbReference>
<evidence type="ECO:0000313" key="5">
    <source>
        <dbReference type="EMBL" id="VAW56429.1"/>
    </source>
</evidence>
<gene>
    <name evidence="5" type="ORF">MNBD_GAMMA07-2405</name>
</gene>
<dbReference type="GO" id="GO:0031119">
    <property type="term" value="P:tRNA pseudouridine synthesis"/>
    <property type="evidence" value="ECO:0007669"/>
    <property type="project" value="TreeGrafter"/>
</dbReference>
<comment type="similarity">
    <text evidence="1">Belongs to the tRNA pseudouridine synthase TruA family.</text>
</comment>
<dbReference type="InterPro" id="IPR020103">
    <property type="entry name" value="PsdUridine_synth_cat_dom_sf"/>
</dbReference>
<dbReference type="GO" id="GO:0160147">
    <property type="term" value="F:tRNA pseudouridine(38-40) synthase activity"/>
    <property type="evidence" value="ECO:0007669"/>
    <property type="project" value="UniProtKB-EC"/>
</dbReference>
<name>A0A3B0X4D2_9ZZZZ</name>
<accession>A0A3B0X4D2</accession>
<dbReference type="InterPro" id="IPR020094">
    <property type="entry name" value="TruA/RsuA/RluB/E/F_N"/>
</dbReference>
<protein>
    <submittedName>
        <fullName evidence="5">tRNA pseudouridine(38-40) synthase</fullName>
        <ecNumber evidence="5">5.4.99.12</ecNumber>
    </submittedName>
</protein>
<dbReference type="HAMAP" id="MF_00171">
    <property type="entry name" value="TruA"/>
    <property type="match status" value="1"/>
</dbReference>
<feature type="domain" description="Pseudouridine synthase I TruA alpha/beta" evidence="4">
    <location>
        <begin position="143"/>
        <end position="245"/>
    </location>
</feature>
<dbReference type="PANTHER" id="PTHR11142">
    <property type="entry name" value="PSEUDOURIDYLATE SYNTHASE"/>
    <property type="match status" value="1"/>
</dbReference>
<dbReference type="CDD" id="cd02570">
    <property type="entry name" value="PseudoU_synth_EcTruA"/>
    <property type="match status" value="1"/>
</dbReference>
<dbReference type="Gene3D" id="3.30.70.580">
    <property type="entry name" value="Pseudouridine synthase I, catalytic domain, N-terminal subdomain"/>
    <property type="match status" value="1"/>
</dbReference>
<organism evidence="5">
    <name type="scientific">hydrothermal vent metagenome</name>
    <dbReference type="NCBI Taxonomy" id="652676"/>
    <lineage>
        <taxon>unclassified sequences</taxon>
        <taxon>metagenomes</taxon>
        <taxon>ecological metagenomes</taxon>
    </lineage>
</organism>
<keyword evidence="3 5" id="KW-0413">Isomerase</keyword>
<dbReference type="EMBL" id="UOFF01000227">
    <property type="protein sequence ID" value="VAW56429.1"/>
    <property type="molecule type" value="Genomic_DNA"/>
</dbReference>
<dbReference type="GO" id="GO:0003723">
    <property type="term" value="F:RNA binding"/>
    <property type="evidence" value="ECO:0007669"/>
    <property type="project" value="InterPro"/>
</dbReference>
<proteinExistence type="inferred from homology"/>
<dbReference type="Pfam" id="PF01416">
    <property type="entry name" value="PseudoU_synth_1"/>
    <property type="match status" value="2"/>
</dbReference>
<reference evidence="5" key="1">
    <citation type="submission" date="2018-06" db="EMBL/GenBank/DDBJ databases">
        <authorList>
            <person name="Zhirakovskaya E."/>
        </authorList>
    </citation>
    <scope>NUCLEOTIDE SEQUENCE</scope>
</reference>
<evidence type="ECO:0000256" key="2">
    <source>
        <dbReference type="ARBA" id="ARBA00022694"/>
    </source>
</evidence>